<name>A0AAV5TRZ9_9BILA</name>
<protein>
    <submittedName>
        <fullName evidence="2">Uncharacterized protein</fullName>
    </submittedName>
</protein>
<evidence type="ECO:0000313" key="3">
    <source>
        <dbReference type="Proteomes" id="UP001432027"/>
    </source>
</evidence>
<keyword evidence="3" id="KW-1185">Reference proteome</keyword>
<gene>
    <name evidence="2" type="ORF">PENTCL1PPCAC_19440</name>
</gene>
<accession>A0AAV5TRZ9</accession>
<dbReference type="EMBL" id="BTSX01000004">
    <property type="protein sequence ID" value="GMS97265.1"/>
    <property type="molecule type" value="Genomic_DNA"/>
</dbReference>
<feature type="non-terminal residue" evidence="2">
    <location>
        <position position="1"/>
    </location>
</feature>
<sequence length="143" mass="15930">TSTMADDDKVKKLNEELPVAVDEDEMDSDRGDIGTDDESRELTSDEEAYAPMLNEHQEELIEMFKRSLKNDFRCPLCPRSMESCKLQNDCVFNPDKTPNVEQTMVAHISAGHAHDADAMAIVAIIRKAAADNARPLPSHQTAQ</sequence>
<evidence type="ECO:0000313" key="2">
    <source>
        <dbReference type="EMBL" id="GMS97265.1"/>
    </source>
</evidence>
<feature type="compositionally biased region" description="Acidic residues" evidence="1">
    <location>
        <begin position="34"/>
        <end position="45"/>
    </location>
</feature>
<feature type="compositionally biased region" description="Basic and acidic residues" evidence="1">
    <location>
        <begin position="1"/>
        <end position="15"/>
    </location>
</feature>
<organism evidence="2 3">
    <name type="scientific">Pristionchus entomophagus</name>
    <dbReference type="NCBI Taxonomy" id="358040"/>
    <lineage>
        <taxon>Eukaryota</taxon>
        <taxon>Metazoa</taxon>
        <taxon>Ecdysozoa</taxon>
        <taxon>Nematoda</taxon>
        <taxon>Chromadorea</taxon>
        <taxon>Rhabditida</taxon>
        <taxon>Rhabditina</taxon>
        <taxon>Diplogasteromorpha</taxon>
        <taxon>Diplogasteroidea</taxon>
        <taxon>Neodiplogasteridae</taxon>
        <taxon>Pristionchus</taxon>
    </lineage>
</organism>
<comment type="caution">
    <text evidence="2">The sequence shown here is derived from an EMBL/GenBank/DDBJ whole genome shotgun (WGS) entry which is preliminary data.</text>
</comment>
<evidence type="ECO:0000256" key="1">
    <source>
        <dbReference type="SAM" id="MobiDB-lite"/>
    </source>
</evidence>
<dbReference type="Proteomes" id="UP001432027">
    <property type="component" value="Unassembled WGS sequence"/>
</dbReference>
<proteinExistence type="predicted"/>
<reference evidence="2" key="1">
    <citation type="submission" date="2023-10" db="EMBL/GenBank/DDBJ databases">
        <title>Genome assembly of Pristionchus species.</title>
        <authorList>
            <person name="Yoshida K."/>
            <person name="Sommer R.J."/>
        </authorList>
    </citation>
    <scope>NUCLEOTIDE SEQUENCE</scope>
    <source>
        <strain evidence="2">RS0144</strain>
    </source>
</reference>
<feature type="region of interest" description="Disordered" evidence="1">
    <location>
        <begin position="1"/>
        <end position="45"/>
    </location>
</feature>
<dbReference type="AlphaFoldDB" id="A0AAV5TRZ9"/>